<organism evidence="8 9">
    <name type="scientific">Limoniibacter endophyticus</name>
    <dbReference type="NCBI Taxonomy" id="1565040"/>
    <lineage>
        <taxon>Bacteria</taxon>
        <taxon>Pseudomonadati</taxon>
        <taxon>Pseudomonadota</taxon>
        <taxon>Alphaproteobacteria</taxon>
        <taxon>Hyphomicrobiales</taxon>
        <taxon>Bartonellaceae</taxon>
        <taxon>Limoniibacter</taxon>
    </lineage>
</organism>
<dbReference type="EMBL" id="BMZO01000006">
    <property type="protein sequence ID" value="GHC72745.1"/>
    <property type="molecule type" value="Genomic_DNA"/>
</dbReference>
<sequence>MAAKRQLKLGFMLHGNGTGWGDWRHPDAVPNASTNFPYYKRQAHIAEAAKFDFLFVADSVFITAKSSPHYLNRFEPLTILSALAAVTDHIGLVGTLTSTYSEPFNVARQFASLDHISGGRAGWNVVTSWLEGSAENYSKDQHLAHDTRYRLASEHLDVVQGLWDSWEDDALVHDKESGVFFDESKLHRLDHKGEFFNVRGPLNIARSPQGQPVIFQAGASEDGKNFAAARSDAIFAHIDTLEAAQKYYADVKRRAAGFGRDADTVFVLPSARPVVGSTKEEAERKYQEFIALTSVENALSLLGRPFNDYDFSQHDLDAPFPDVREHGANSNQSQSDYVIRLAHSENLTLRETALRFATPRTDFIGTPEEVADAFQRWFEERGSDGFVINNSLPNELDVLASEVIPILQKRGIYRSEYEGETFREHLGIPKPINRYTAKTLAQAAE</sequence>
<evidence type="ECO:0000256" key="6">
    <source>
        <dbReference type="PIRSR" id="PIRSR000337-1"/>
    </source>
</evidence>
<evidence type="ECO:0000313" key="8">
    <source>
        <dbReference type="EMBL" id="GHC72745.1"/>
    </source>
</evidence>
<protein>
    <submittedName>
        <fullName evidence="8">Monooxygenase</fullName>
    </submittedName>
</protein>
<dbReference type="PANTHER" id="PTHR30011">
    <property type="entry name" value="ALKANESULFONATE MONOOXYGENASE-RELATED"/>
    <property type="match status" value="1"/>
</dbReference>
<dbReference type="InterPro" id="IPR036661">
    <property type="entry name" value="Luciferase-like_sf"/>
</dbReference>
<evidence type="ECO:0000259" key="7">
    <source>
        <dbReference type="Pfam" id="PF00296"/>
    </source>
</evidence>
<dbReference type="AlphaFoldDB" id="A0A8J3GH63"/>
<proteinExistence type="inferred from homology"/>
<comment type="caution">
    <text evidence="8">The sequence shown here is derived from an EMBL/GenBank/DDBJ whole genome shotgun (WGS) entry which is preliminary data.</text>
</comment>
<keyword evidence="2 6" id="KW-0288">FMN</keyword>
<evidence type="ECO:0000256" key="5">
    <source>
        <dbReference type="ARBA" id="ARBA00033748"/>
    </source>
</evidence>
<keyword evidence="1 6" id="KW-0285">Flavoprotein</keyword>
<feature type="binding site" evidence="6">
    <location>
        <position position="145"/>
    </location>
    <ligand>
        <name>FMN</name>
        <dbReference type="ChEBI" id="CHEBI:58210"/>
    </ligand>
</feature>
<name>A0A8J3GH63_9HYPH</name>
<evidence type="ECO:0000256" key="1">
    <source>
        <dbReference type="ARBA" id="ARBA00022630"/>
    </source>
</evidence>
<accession>A0A8J3GH63</accession>
<reference evidence="8" key="2">
    <citation type="submission" date="2020-09" db="EMBL/GenBank/DDBJ databases">
        <authorList>
            <person name="Sun Q."/>
            <person name="Kim S."/>
        </authorList>
    </citation>
    <scope>NUCLEOTIDE SEQUENCE</scope>
    <source>
        <strain evidence="8">KCTC 42097</strain>
    </source>
</reference>
<dbReference type="InterPro" id="IPR051260">
    <property type="entry name" value="Diverse_substr_monoxygenases"/>
</dbReference>
<dbReference type="Gene3D" id="3.20.20.30">
    <property type="entry name" value="Luciferase-like domain"/>
    <property type="match status" value="1"/>
</dbReference>
<dbReference type="PIRSF" id="PIRSF000337">
    <property type="entry name" value="NTA_MOA"/>
    <property type="match status" value="1"/>
</dbReference>
<dbReference type="Pfam" id="PF00296">
    <property type="entry name" value="Bac_luciferase"/>
    <property type="match status" value="1"/>
</dbReference>
<reference evidence="8" key="1">
    <citation type="journal article" date="2014" name="Int. J. Syst. Evol. Microbiol.">
        <title>Complete genome sequence of Corynebacterium casei LMG S-19264T (=DSM 44701T), isolated from a smear-ripened cheese.</title>
        <authorList>
            <consortium name="US DOE Joint Genome Institute (JGI-PGF)"/>
            <person name="Walter F."/>
            <person name="Albersmeier A."/>
            <person name="Kalinowski J."/>
            <person name="Ruckert C."/>
        </authorList>
    </citation>
    <scope>NUCLEOTIDE SEQUENCE</scope>
    <source>
        <strain evidence="8">KCTC 42097</strain>
    </source>
</reference>
<dbReference type="Proteomes" id="UP000641137">
    <property type="component" value="Unassembled WGS sequence"/>
</dbReference>
<gene>
    <name evidence="8" type="ORF">GCM10010136_20670</name>
</gene>
<dbReference type="NCBIfam" id="TIGR03860">
    <property type="entry name" value="FMN_nitrolo"/>
    <property type="match status" value="1"/>
</dbReference>
<dbReference type="SUPFAM" id="SSF51679">
    <property type="entry name" value="Bacterial luciferase-like"/>
    <property type="match status" value="1"/>
</dbReference>
<keyword evidence="4 8" id="KW-0503">Monooxygenase</keyword>
<dbReference type="CDD" id="cd01095">
    <property type="entry name" value="Nitrilotriacetate_monoxgenase"/>
    <property type="match status" value="1"/>
</dbReference>
<dbReference type="InterPro" id="IPR011251">
    <property type="entry name" value="Luciferase-like_dom"/>
</dbReference>
<dbReference type="PANTHER" id="PTHR30011:SF16">
    <property type="entry name" value="C2H2 FINGER DOMAIN TRANSCRIPTION FACTOR (EUROFUNG)-RELATED"/>
    <property type="match status" value="1"/>
</dbReference>
<evidence type="ECO:0000256" key="3">
    <source>
        <dbReference type="ARBA" id="ARBA00023002"/>
    </source>
</evidence>
<dbReference type="GO" id="GO:0016705">
    <property type="term" value="F:oxidoreductase activity, acting on paired donors, with incorporation or reduction of molecular oxygen"/>
    <property type="evidence" value="ECO:0007669"/>
    <property type="project" value="InterPro"/>
</dbReference>
<feature type="binding site" evidence="6">
    <location>
        <position position="220"/>
    </location>
    <ligand>
        <name>FMN</name>
        <dbReference type="ChEBI" id="CHEBI:58210"/>
    </ligand>
</feature>
<evidence type="ECO:0000256" key="4">
    <source>
        <dbReference type="ARBA" id="ARBA00023033"/>
    </source>
</evidence>
<dbReference type="InterPro" id="IPR016215">
    <property type="entry name" value="NTA_MOA"/>
</dbReference>
<dbReference type="RefSeq" id="WP_189489925.1">
    <property type="nucleotide sequence ID" value="NZ_BMZO01000006.1"/>
</dbReference>
<evidence type="ECO:0000313" key="9">
    <source>
        <dbReference type="Proteomes" id="UP000641137"/>
    </source>
</evidence>
<feature type="domain" description="Luciferase-like" evidence="7">
    <location>
        <begin position="30"/>
        <end position="383"/>
    </location>
</feature>
<keyword evidence="9" id="KW-1185">Reference proteome</keyword>
<feature type="binding site" evidence="6">
    <location>
        <position position="95"/>
    </location>
    <ligand>
        <name>FMN</name>
        <dbReference type="ChEBI" id="CHEBI:58210"/>
    </ligand>
</feature>
<evidence type="ECO:0000256" key="2">
    <source>
        <dbReference type="ARBA" id="ARBA00022643"/>
    </source>
</evidence>
<feature type="binding site" evidence="6">
    <location>
        <position position="149"/>
    </location>
    <ligand>
        <name>FMN</name>
        <dbReference type="ChEBI" id="CHEBI:58210"/>
    </ligand>
</feature>
<comment type="similarity">
    <text evidence="5">Belongs to the NtaA/SnaA/DszA monooxygenase family.</text>
</comment>
<keyword evidence="3" id="KW-0560">Oxidoreductase</keyword>
<feature type="binding site" evidence="6">
    <location>
        <position position="58"/>
    </location>
    <ligand>
        <name>FMN</name>
        <dbReference type="ChEBI" id="CHEBI:58210"/>
    </ligand>
</feature>
<dbReference type="GO" id="GO:0004497">
    <property type="term" value="F:monooxygenase activity"/>
    <property type="evidence" value="ECO:0007669"/>
    <property type="project" value="UniProtKB-KW"/>
</dbReference>